<protein>
    <submittedName>
        <fullName evidence="3">Beta-propeller fold lactonase family protein</fullName>
    </submittedName>
</protein>
<gene>
    <name evidence="3" type="ORF">SNE35_24575</name>
</gene>
<name>A0ABU5DN14_9BURK</name>
<dbReference type="PANTHER" id="PTHR30344:SF1">
    <property type="entry name" value="6-PHOSPHOGLUCONOLACTONASE"/>
    <property type="match status" value="1"/>
</dbReference>
<dbReference type="PANTHER" id="PTHR30344">
    <property type="entry name" value="6-PHOSPHOGLUCONOLACTONASE-RELATED"/>
    <property type="match status" value="1"/>
</dbReference>
<keyword evidence="2" id="KW-0119">Carbohydrate metabolism</keyword>
<evidence type="ECO:0000256" key="1">
    <source>
        <dbReference type="ARBA" id="ARBA00005564"/>
    </source>
</evidence>
<comment type="similarity">
    <text evidence="1">Belongs to the cycloisomerase 2 family.</text>
</comment>
<accession>A0ABU5DN14</accession>
<reference evidence="3 4" key="1">
    <citation type="submission" date="2023-11" db="EMBL/GenBank/DDBJ databases">
        <title>Paucibacter sp. nov., isolated from fresh soil in Korea.</title>
        <authorList>
            <person name="Le N.T.T."/>
        </authorList>
    </citation>
    <scope>NUCLEOTIDE SEQUENCE [LARGE SCALE GENOMIC DNA]</scope>
    <source>
        <strain evidence="3 4">R3-3</strain>
    </source>
</reference>
<proteinExistence type="inferred from homology"/>
<organism evidence="3 4">
    <name type="scientific">Roseateles agri</name>
    <dbReference type="NCBI Taxonomy" id="3098619"/>
    <lineage>
        <taxon>Bacteria</taxon>
        <taxon>Pseudomonadati</taxon>
        <taxon>Pseudomonadota</taxon>
        <taxon>Betaproteobacteria</taxon>
        <taxon>Burkholderiales</taxon>
        <taxon>Sphaerotilaceae</taxon>
        <taxon>Roseateles</taxon>
    </lineage>
</organism>
<dbReference type="InterPro" id="IPR015943">
    <property type="entry name" value="WD40/YVTN_repeat-like_dom_sf"/>
</dbReference>
<evidence type="ECO:0000256" key="2">
    <source>
        <dbReference type="ARBA" id="ARBA00022526"/>
    </source>
</evidence>
<evidence type="ECO:0000313" key="4">
    <source>
        <dbReference type="Proteomes" id="UP001285263"/>
    </source>
</evidence>
<dbReference type="InterPro" id="IPR050282">
    <property type="entry name" value="Cycloisomerase_2"/>
</dbReference>
<dbReference type="SUPFAM" id="SSF75011">
    <property type="entry name" value="3-carboxy-cis,cis-mucoante lactonizing enzyme"/>
    <property type="match status" value="1"/>
</dbReference>
<dbReference type="Pfam" id="PF10282">
    <property type="entry name" value="Lactonase"/>
    <property type="match status" value="1"/>
</dbReference>
<dbReference type="RefSeq" id="WP_320425656.1">
    <property type="nucleotide sequence ID" value="NZ_JAXCLA010000008.1"/>
</dbReference>
<dbReference type="InterPro" id="IPR019405">
    <property type="entry name" value="Lactonase_7-beta_prop"/>
</dbReference>
<dbReference type="Gene3D" id="2.130.10.10">
    <property type="entry name" value="YVTN repeat-like/Quinoprotein amine dehydrogenase"/>
    <property type="match status" value="2"/>
</dbReference>
<dbReference type="Proteomes" id="UP001285263">
    <property type="component" value="Unassembled WGS sequence"/>
</dbReference>
<keyword evidence="4" id="KW-1185">Reference proteome</keyword>
<dbReference type="EMBL" id="JAXCLA010000008">
    <property type="protein sequence ID" value="MDY0747701.1"/>
    <property type="molecule type" value="Genomic_DNA"/>
</dbReference>
<keyword evidence="2" id="KW-0313">Glucose metabolism</keyword>
<evidence type="ECO:0000313" key="3">
    <source>
        <dbReference type="EMBL" id="MDY0747701.1"/>
    </source>
</evidence>
<sequence>MPALVTAIAASALLAACGGDDATTAPVTPPAAAPLANQLYTQTNESANAIVHFTRQSNGMLVRAESTPTGGTGTNAVGASGATAPDSLASQHSVILSADAKMLFTVNGGDDSISALSIDQTTGALTLLKKSAATAGHMPNSLAYNNGILYATFLSGAHALAAYKVGVDGSLALMAAYDLNSVAGVAGAAPTQAIVTPDGGSLVVSAGTASGAVLSFPINADGSLGTPVANTGLTAPFAAAFLPQKTNPIYLSTSASQGSLTEFTDAAGLLNSVSTASTTASAPGVAAPCWLVLSPDGTIAFVGNGSGAISTYSISPTSGLSLLNATAVTEPGVKSGVTSVAADSWVSPDGKFLYTAYLGDDKVVAYSIGLNGSLAKLGETVIGTSTGISIQGLAGI</sequence>
<comment type="caution">
    <text evidence="3">The sequence shown here is derived from an EMBL/GenBank/DDBJ whole genome shotgun (WGS) entry which is preliminary data.</text>
</comment>